<dbReference type="InterPro" id="IPR029058">
    <property type="entry name" value="AB_hydrolase_fold"/>
</dbReference>
<protein>
    <submittedName>
        <fullName evidence="2">Pimeloyl-ACP methyl ester carboxylesterase</fullName>
    </submittedName>
</protein>
<name>A0A1I5K514_9HYPH</name>
<dbReference type="EMBL" id="FOVR01000013">
    <property type="protein sequence ID" value="SFO80142.1"/>
    <property type="molecule type" value="Genomic_DNA"/>
</dbReference>
<reference evidence="2 3" key="1">
    <citation type="submission" date="2016-10" db="EMBL/GenBank/DDBJ databases">
        <authorList>
            <person name="de Groot N.N."/>
        </authorList>
    </citation>
    <scope>NUCLEOTIDE SEQUENCE [LARGE SCALE GENOMIC DNA]</scope>
    <source>
        <strain evidence="2 3">CGMCC 1.9157</strain>
    </source>
</reference>
<organism evidence="2 3">
    <name type="scientific">Cohaesibacter marisflavi</name>
    <dbReference type="NCBI Taxonomy" id="655353"/>
    <lineage>
        <taxon>Bacteria</taxon>
        <taxon>Pseudomonadati</taxon>
        <taxon>Pseudomonadota</taxon>
        <taxon>Alphaproteobacteria</taxon>
        <taxon>Hyphomicrobiales</taxon>
        <taxon>Cohaesibacteraceae</taxon>
    </lineage>
</organism>
<keyword evidence="3" id="KW-1185">Reference proteome</keyword>
<evidence type="ECO:0000259" key="1">
    <source>
        <dbReference type="Pfam" id="PF00561"/>
    </source>
</evidence>
<dbReference type="OrthoDB" id="9804723at2"/>
<dbReference type="AlphaFoldDB" id="A0A1I5K514"/>
<proteinExistence type="predicted"/>
<dbReference type="STRING" id="655353.SAMN04488056_11333"/>
<dbReference type="SUPFAM" id="SSF53474">
    <property type="entry name" value="alpha/beta-Hydrolases"/>
    <property type="match status" value="1"/>
</dbReference>
<dbReference type="InterPro" id="IPR000073">
    <property type="entry name" value="AB_hydrolase_1"/>
</dbReference>
<dbReference type="PANTHER" id="PTHR43433">
    <property type="entry name" value="HYDROLASE, ALPHA/BETA FOLD FAMILY PROTEIN"/>
    <property type="match status" value="1"/>
</dbReference>
<accession>A0A1I5K514</accession>
<dbReference type="InterPro" id="IPR050471">
    <property type="entry name" value="AB_hydrolase"/>
</dbReference>
<gene>
    <name evidence="2" type="ORF">SAMN04488056_11333</name>
</gene>
<dbReference type="RefSeq" id="WP_090074895.1">
    <property type="nucleotide sequence ID" value="NZ_FOVR01000013.1"/>
</dbReference>
<dbReference type="PRINTS" id="PR00111">
    <property type="entry name" value="ABHYDROLASE"/>
</dbReference>
<dbReference type="GO" id="GO:0046503">
    <property type="term" value="P:glycerolipid catabolic process"/>
    <property type="evidence" value="ECO:0007669"/>
    <property type="project" value="TreeGrafter"/>
</dbReference>
<evidence type="ECO:0000313" key="2">
    <source>
        <dbReference type="EMBL" id="SFO80142.1"/>
    </source>
</evidence>
<dbReference type="Pfam" id="PF00561">
    <property type="entry name" value="Abhydrolase_1"/>
    <property type="match status" value="1"/>
</dbReference>
<dbReference type="GO" id="GO:0004806">
    <property type="term" value="F:triacylglycerol lipase activity"/>
    <property type="evidence" value="ECO:0007669"/>
    <property type="project" value="TreeGrafter"/>
</dbReference>
<dbReference type="Gene3D" id="3.40.50.1820">
    <property type="entry name" value="alpha/beta hydrolase"/>
    <property type="match status" value="1"/>
</dbReference>
<dbReference type="PANTHER" id="PTHR43433:SF5">
    <property type="entry name" value="AB HYDROLASE-1 DOMAIN-CONTAINING PROTEIN"/>
    <property type="match status" value="1"/>
</dbReference>
<sequence length="249" mass="26752">MPYFKSDDYTISYLDEGEGEPVLLIHGFASNKMVNWVNPGWVQTLTKAGYRVIAVDNRGHGESEKLYDSALYSSPIMAEDARALLDHLGLQKAFVMGYSMGARISAFLALKYPERVKKVVFGGLGGGMINGTGDPQPIIDALKAEDGAKSTSAVGRAFRQFADQTKSDRLALAACMGSSRQKISVEELSKLSVPALVAVGTRDTIAGTAQELADVLPDAQVCDIPGRDHMVAVGDKVFKKAVLEFFADA</sequence>
<evidence type="ECO:0000313" key="3">
    <source>
        <dbReference type="Proteomes" id="UP000199236"/>
    </source>
</evidence>
<dbReference type="Proteomes" id="UP000199236">
    <property type="component" value="Unassembled WGS sequence"/>
</dbReference>
<feature type="domain" description="AB hydrolase-1" evidence="1">
    <location>
        <begin position="21"/>
        <end position="121"/>
    </location>
</feature>